<dbReference type="SUPFAM" id="SSF51569">
    <property type="entry name" value="Aldolase"/>
    <property type="match status" value="1"/>
</dbReference>
<dbReference type="InParanoid" id="A0A151G9T0"/>
<keyword evidence="3" id="KW-1185">Reference proteome</keyword>
<name>A0A151G9T0_DRECN</name>
<dbReference type="GO" id="GO:0009423">
    <property type="term" value="P:chorismate biosynthetic process"/>
    <property type="evidence" value="ECO:0007669"/>
    <property type="project" value="TreeGrafter"/>
</dbReference>
<dbReference type="InterPro" id="IPR022893">
    <property type="entry name" value="Shikimate_DH_fam"/>
</dbReference>
<comment type="caution">
    <text evidence="2">The sequence shown here is derived from an EMBL/GenBank/DDBJ whole genome shotgun (WGS) entry which is preliminary data.</text>
</comment>
<evidence type="ECO:0000259" key="1">
    <source>
        <dbReference type="Pfam" id="PF08501"/>
    </source>
</evidence>
<dbReference type="RefSeq" id="XP_040653277.1">
    <property type="nucleotide sequence ID" value="XM_040805578.1"/>
</dbReference>
<organism evidence="2 3">
    <name type="scientific">Drechmeria coniospora</name>
    <name type="common">Nematophagous fungus</name>
    <name type="synonym">Meria coniospora</name>
    <dbReference type="NCBI Taxonomy" id="98403"/>
    <lineage>
        <taxon>Eukaryota</taxon>
        <taxon>Fungi</taxon>
        <taxon>Dikarya</taxon>
        <taxon>Ascomycota</taxon>
        <taxon>Pezizomycotina</taxon>
        <taxon>Sordariomycetes</taxon>
        <taxon>Hypocreomycetidae</taxon>
        <taxon>Hypocreales</taxon>
        <taxon>Ophiocordycipitaceae</taxon>
        <taxon>Drechmeria</taxon>
    </lineage>
</organism>
<dbReference type="STRING" id="98403.A0A151G9T0"/>
<dbReference type="PANTHER" id="PTHR21089">
    <property type="entry name" value="SHIKIMATE DEHYDROGENASE"/>
    <property type="match status" value="1"/>
</dbReference>
<reference evidence="2 3" key="1">
    <citation type="journal article" date="2016" name="Sci. Rep.">
        <title>Insights into Adaptations to a Near-Obligate Nematode Endoparasitic Lifestyle from the Finished Genome of Drechmeria coniospora.</title>
        <authorList>
            <person name="Zhang L."/>
            <person name="Zhou Z."/>
            <person name="Guo Q."/>
            <person name="Fokkens L."/>
            <person name="Miskei M."/>
            <person name="Pocsi I."/>
            <person name="Zhang W."/>
            <person name="Chen M."/>
            <person name="Wang L."/>
            <person name="Sun Y."/>
            <person name="Donzelli B.G."/>
            <person name="Gibson D.M."/>
            <person name="Nelson D.R."/>
            <person name="Luo J.G."/>
            <person name="Rep M."/>
            <person name="Liu H."/>
            <person name="Yang S."/>
            <person name="Wang J."/>
            <person name="Krasnoff S.B."/>
            <person name="Xu Y."/>
            <person name="Molnar I."/>
            <person name="Lin M."/>
        </authorList>
    </citation>
    <scope>NUCLEOTIDE SEQUENCE [LARGE SCALE GENOMIC DNA]</scope>
    <source>
        <strain evidence="2 3">ARSEF 6962</strain>
    </source>
</reference>
<dbReference type="InterPro" id="IPR013785">
    <property type="entry name" value="Aldolase_TIM"/>
</dbReference>
<protein>
    <recommendedName>
        <fullName evidence="1">Shikimate dehydrogenase substrate binding N-terminal domain-containing protein</fullName>
    </recommendedName>
</protein>
<dbReference type="Pfam" id="PF08501">
    <property type="entry name" value="Shikimate_dh_N"/>
    <property type="match status" value="1"/>
</dbReference>
<dbReference type="AlphaFoldDB" id="A0A151G9T0"/>
<dbReference type="GO" id="GO:0004764">
    <property type="term" value="F:shikimate 3-dehydrogenase (NADP+) activity"/>
    <property type="evidence" value="ECO:0007669"/>
    <property type="project" value="InterPro"/>
</dbReference>
<dbReference type="InterPro" id="IPR013708">
    <property type="entry name" value="Shikimate_DH-bd_N"/>
</dbReference>
<dbReference type="Proteomes" id="UP000076580">
    <property type="component" value="Unassembled WGS sequence"/>
</dbReference>
<proteinExistence type="predicted"/>
<dbReference type="PANTHER" id="PTHR21089:SF1">
    <property type="entry name" value="BIFUNCTIONAL 3-DEHYDROQUINATE DEHYDRATASE_SHIKIMATE DEHYDROGENASE, CHLOROPLASTIC"/>
    <property type="match status" value="1"/>
</dbReference>
<dbReference type="Pfam" id="PF01487">
    <property type="entry name" value="DHquinase_I"/>
    <property type="match status" value="1"/>
</dbReference>
<dbReference type="Gene3D" id="3.20.20.70">
    <property type="entry name" value="Aldolase class I"/>
    <property type="match status" value="1"/>
</dbReference>
<dbReference type="EMBL" id="LAYC01000027">
    <property type="protein sequence ID" value="KYK53925.1"/>
    <property type="molecule type" value="Genomic_DNA"/>
</dbReference>
<evidence type="ECO:0000313" key="2">
    <source>
        <dbReference type="EMBL" id="KYK53925.1"/>
    </source>
</evidence>
<sequence>MEDNFHLDSFKARMSAAHKTPLIAINMGAPGRLSRVLNGFLTPVSHPCLPEVAAPGQMSAAEIWQGLTLLGEVKPLSFYLVGTPISQSRSPALHNSLFQRTGLPHRYELRETNQEIDFRSMLQSDGFGGASVTIPLKQQVTKIVDALTPAAKKIGAVNTVVPLDDHIRDPKCPRRFLGDNTDWKGIVYVLSQKCSVHAKQWLLNTGRWVGGYDARCYLCITLPWDSVQFTFWRGIRTRPNASQQSFRIIMSKF</sequence>
<gene>
    <name evidence="2" type="ORF">DCS_08304</name>
</gene>
<dbReference type="InterPro" id="IPR046346">
    <property type="entry name" value="Aminoacid_DH-like_N_sf"/>
</dbReference>
<dbReference type="SUPFAM" id="SSF53223">
    <property type="entry name" value="Aminoacid dehydrogenase-like, N-terminal domain"/>
    <property type="match status" value="1"/>
</dbReference>
<dbReference type="GeneID" id="63720947"/>
<feature type="domain" description="Shikimate dehydrogenase substrate binding N-terminal" evidence="1">
    <location>
        <begin position="80"/>
        <end position="160"/>
    </location>
</feature>
<evidence type="ECO:0000313" key="3">
    <source>
        <dbReference type="Proteomes" id="UP000076580"/>
    </source>
</evidence>
<accession>A0A151G9T0</accession>
<dbReference type="Gene3D" id="3.40.50.10860">
    <property type="entry name" value="Leucine Dehydrogenase, chain A, domain 1"/>
    <property type="match status" value="1"/>
</dbReference>
<dbReference type="GO" id="GO:0003855">
    <property type="term" value="F:3-dehydroquinate dehydratase activity"/>
    <property type="evidence" value="ECO:0007669"/>
    <property type="project" value="InterPro"/>
</dbReference>
<dbReference type="InterPro" id="IPR001381">
    <property type="entry name" value="DHquinase_I"/>
</dbReference>
<dbReference type="GO" id="GO:0019632">
    <property type="term" value="P:shikimate metabolic process"/>
    <property type="evidence" value="ECO:0007669"/>
    <property type="project" value="TreeGrafter"/>
</dbReference>